<organism evidence="1 2">
    <name type="scientific">Araneus ventricosus</name>
    <name type="common">Orbweaver spider</name>
    <name type="synonym">Epeira ventricosa</name>
    <dbReference type="NCBI Taxonomy" id="182803"/>
    <lineage>
        <taxon>Eukaryota</taxon>
        <taxon>Metazoa</taxon>
        <taxon>Ecdysozoa</taxon>
        <taxon>Arthropoda</taxon>
        <taxon>Chelicerata</taxon>
        <taxon>Arachnida</taxon>
        <taxon>Araneae</taxon>
        <taxon>Araneomorphae</taxon>
        <taxon>Entelegynae</taxon>
        <taxon>Araneoidea</taxon>
        <taxon>Araneidae</taxon>
        <taxon>Araneus</taxon>
    </lineage>
</organism>
<dbReference type="EMBL" id="BGPR01000024">
    <property type="protein sequence ID" value="GBL81168.1"/>
    <property type="molecule type" value="Genomic_DNA"/>
</dbReference>
<dbReference type="AlphaFoldDB" id="A0A4Y2AMZ4"/>
<protein>
    <submittedName>
        <fullName evidence="1">Uncharacterized protein</fullName>
    </submittedName>
</protein>
<evidence type="ECO:0000313" key="2">
    <source>
        <dbReference type="Proteomes" id="UP000499080"/>
    </source>
</evidence>
<accession>A0A4Y2AMZ4</accession>
<reference evidence="1 2" key="1">
    <citation type="journal article" date="2019" name="Sci. Rep.">
        <title>Orb-weaving spider Araneus ventricosus genome elucidates the spidroin gene catalogue.</title>
        <authorList>
            <person name="Kono N."/>
            <person name="Nakamura H."/>
            <person name="Ohtoshi R."/>
            <person name="Moran D.A.P."/>
            <person name="Shinohara A."/>
            <person name="Yoshida Y."/>
            <person name="Fujiwara M."/>
            <person name="Mori M."/>
            <person name="Tomita M."/>
            <person name="Arakawa K."/>
        </authorList>
    </citation>
    <scope>NUCLEOTIDE SEQUENCE [LARGE SCALE GENOMIC DNA]</scope>
</reference>
<comment type="caution">
    <text evidence="1">The sequence shown here is derived from an EMBL/GenBank/DDBJ whole genome shotgun (WGS) entry which is preliminary data.</text>
</comment>
<keyword evidence="2" id="KW-1185">Reference proteome</keyword>
<name>A0A4Y2AMZ4_ARAVE</name>
<gene>
    <name evidence="1" type="ORF">AVEN_83214_1</name>
</gene>
<dbReference type="Proteomes" id="UP000499080">
    <property type="component" value="Unassembled WGS sequence"/>
</dbReference>
<evidence type="ECO:0000313" key="1">
    <source>
        <dbReference type="EMBL" id="GBL81168.1"/>
    </source>
</evidence>
<sequence length="78" mass="8662">MWDRFCSNFLPAPVENVKQTGQSLRVLHCSEVRGMFAVPICYQSCFRTSDEGAVSDNPVGNKNRLCAPSLAEKKSPEI</sequence>
<proteinExistence type="predicted"/>